<evidence type="ECO:0000256" key="5">
    <source>
        <dbReference type="ARBA" id="ARBA00023242"/>
    </source>
</evidence>
<dbReference type="InterPro" id="IPR036599">
    <property type="entry name" value="DNA_ligase_N_sf"/>
</dbReference>
<dbReference type="OrthoDB" id="2160351at2759"/>
<keyword evidence="5" id="KW-0539">Nucleus</keyword>
<dbReference type="InterPro" id="IPR029710">
    <property type="entry name" value="LIG4"/>
</dbReference>
<dbReference type="GO" id="GO:0005524">
    <property type="term" value="F:ATP binding"/>
    <property type="evidence" value="ECO:0007669"/>
    <property type="project" value="UniProtKB-KW"/>
</dbReference>
<evidence type="ECO:0000256" key="3">
    <source>
        <dbReference type="ARBA" id="ARBA00022741"/>
    </source>
</evidence>
<evidence type="ECO:0000256" key="2">
    <source>
        <dbReference type="ARBA" id="ARBA00022598"/>
    </source>
</evidence>
<proteinExistence type="inferred from homology"/>
<dbReference type="SUPFAM" id="SSF50249">
    <property type="entry name" value="Nucleic acid-binding proteins"/>
    <property type="match status" value="1"/>
</dbReference>
<dbReference type="Gene3D" id="2.40.50.140">
    <property type="entry name" value="Nucleic acid-binding proteins"/>
    <property type="match status" value="1"/>
</dbReference>
<name>W2S7M8_CYPE1</name>
<dbReference type="GO" id="GO:0006297">
    <property type="term" value="P:nucleotide-excision repair, DNA gap filling"/>
    <property type="evidence" value="ECO:0007669"/>
    <property type="project" value="TreeGrafter"/>
</dbReference>
<keyword evidence="3" id="KW-0547">Nucleotide-binding</keyword>
<gene>
    <name evidence="7" type="ORF">HMPREF1541_10918</name>
</gene>
<sequence length="659" mass="74258">MAGQADEHRGEHTIRAWLSSIAADDLETSSNLLALTSCLFPHRRRDRVYGLREKSLADIAIRAWSVGHSRARRLHEWQSSCGAPDFAATVRTLVEEGGQVAHVRGPPTLEEINHVLDHLASGCPFSSPEIRASFRHESNSPRQGLIEMLQRMSGLEAEWMCRLILGNLGHVQLPEELAMNLLHPAFWAALQVHDGLVDAVALMKPPHRDRESGLPRWQISEWRPQVGTAIRRPTFEKARSIPHCRQLLGRQLVCVERKYDGEYCQIHVRRLPAGETDIKIFSKSGRDSTADRTALIPTIHQCLNIGKQDCQVNTRCVLIGELVVWNDAQQDIMPFYKIRRYSLRAGRRLGCGRDSPPLPEEHLMIVLFDCLLLDDVDCIFEPYVQRRKRLAHVVRPLPGLAVISEYTQIDMSSDDATSQITHRLAHAISHQWEGLIFKPSEAPYFTLEGRQQHQVKLRKDMIPGLGDAADLVVVGGAHDATYGASEWWTTLYLACVDPPAKYADDPTLHSFRIVAAVSRPAITLTDMRFLNRHGKAHYLTPFDGSATPHIETELTGQPPLSAIFMRPLVVEVVGAGFDRLPNSRFESLRFPRVVKIHLDRSFRDATTTEQYLHMAERSQRGDNEADDTSFQYWLSRLTECGDRPDTSRFASGTASCSAK</sequence>
<dbReference type="Gene3D" id="3.30.470.30">
    <property type="entry name" value="DNA ligase/mRNA capping enzyme"/>
    <property type="match status" value="1"/>
</dbReference>
<evidence type="ECO:0000256" key="4">
    <source>
        <dbReference type="ARBA" id="ARBA00022840"/>
    </source>
</evidence>
<evidence type="ECO:0000259" key="6">
    <source>
        <dbReference type="PROSITE" id="PS50160"/>
    </source>
</evidence>
<dbReference type="GO" id="GO:0003910">
    <property type="term" value="F:DNA ligase (ATP) activity"/>
    <property type="evidence" value="ECO:0007669"/>
    <property type="project" value="InterPro"/>
</dbReference>
<evidence type="ECO:0000313" key="7">
    <source>
        <dbReference type="EMBL" id="ETN44053.1"/>
    </source>
</evidence>
<dbReference type="GeneID" id="19978257"/>
<dbReference type="AlphaFoldDB" id="W2S7M8"/>
<dbReference type="GO" id="GO:0006310">
    <property type="term" value="P:DNA recombination"/>
    <property type="evidence" value="ECO:0007669"/>
    <property type="project" value="InterPro"/>
</dbReference>
<evidence type="ECO:0000256" key="1">
    <source>
        <dbReference type="ARBA" id="ARBA00007572"/>
    </source>
</evidence>
<dbReference type="InParanoid" id="W2S7M8"/>
<keyword evidence="2" id="KW-0436">Ligase</keyword>
<dbReference type="RefSeq" id="XP_008713809.1">
    <property type="nucleotide sequence ID" value="XM_008715587.1"/>
</dbReference>
<dbReference type="HOGENOM" id="CLU_004299_3_0_1"/>
<comment type="similarity">
    <text evidence="1">Belongs to the ATP-dependent DNA ligase family.</text>
</comment>
<keyword evidence="4" id="KW-0067">ATP-binding</keyword>
<dbReference type="VEuPathDB" id="FungiDB:HMPREF1541_10918"/>
<dbReference type="Proteomes" id="UP000030752">
    <property type="component" value="Unassembled WGS sequence"/>
</dbReference>
<keyword evidence="8" id="KW-1185">Reference proteome</keyword>
<dbReference type="EMBL" id="KB822716">
    <property type="protein sequence ID" value="ETN44053.1"/>
    <property type="molecule type" value="Genomic_DNA"/>
</dbReference>
<organism evidence="7 8">
    <name type="scientific">Cyphellophora europaea (strain CBS 101466)</name>
    <name type="common">Phialophora europaea</name>
    <dbReference type="NCBI Taxonomy" id="1220924"/>
    <lineage>
        <taxon>Eukaryota</taxon>
        <taxon>Fungi</taxon>
        <taxon>Dikarya</taxon>
        <taxon>Ascomycota</taxon>
        <taxon>Pezizomycotina</taxon>
        <taxon>Eurotiomycetes</taxon>
        <taxon>Chaetothyriomycetidae</taxon>
        <taxon>Chaetothyriales</taxon>
        <taxon>Cyphellophoraceae</taxon>
        <taxon>Cyphellophora</taxon>
    </lineage>
</organism>
<protein>
    <recommendedName>
        <fullName evidence="6">ATP-dependent DNA ligase family profile domain-containing protein</fullName>
    </recommendedName>
</protein>
<evidence type="ECO:0000313" key="8">
    <source>
        <dbReference type="Proteomes" id="UP000030752"/>
    </source>
</evidence>
<dbReference type="PANTHER" id="PTHR45997:SF2">
    <property type="entry name" value="ATP DEPENDENT DNA LIGASE DOMAIN PROTEIN (AFU_ORTHOLOGUE AFUA_5G02430)"/>
    <property type="match status" value="1"/>
</dbReference>
<dbReference type="GO" id="GO:0003677">
    <property type="term" value="F:DNA binding"/>
    <property type="evidence" value="ECO:0007669"/>
    <property type="project" value="InterPro"/>
</dbReference>
<dbReference type="Pfam" id="PF04675">
    <property type="entry name" value="DNA_ligase_A_N"/>
    <property type="match status" value="1"/>
</dbReference>
<dbReference type="InterPro" id="IPR012308">
    <property type="entry name" value="DNA_ligase_ATP-dep_N"/>
</dbReference>
<dbReference type="SUPFAM" id="SSF56091">
    <property type="entry name" value="DNA ligase/mRNA capping enzyme, catalytic domain"/>
    <property type="match status" value="1"/>
</dbReference>
<dbReference type="PANTHER" id="PTHR45997">
    <property type="entry name" value="DNA LIGASE 4"/>
    <property type="match status" value="1"/>
</dbReference>
<dbReference type="Pfam" id="PF01068">
    <property type="entry name" value="DNA_ligase_A_M"/>
    <property type="match status" value="1"/>
</dbReference>
<dbReference type="eggNOG" id="KOG0966">
    <property type="taxonomic scope" value="Eukaryota"/>
</dbReference>
<dbReference type="InterPro" id="IPR012310">
    <property type="entry name" value="DNA_ligase_ATP-dep_cent"/>
</dbReference>
<dbReference type="GO" id="GO:0032807">
    <property type="term" value="C:DNA ligase IV complex"/>
    <property type="evidence" value="ECO:0007669"/>
    <property type="project" value="TreeGrafter"/>
</dbReference>
<dbReference type="Gene3D" id="1.10.3260.10">
    <property type="entry name" value="DNA ligase, ATP-dependent, N-terminal domain"/>
    <property type="match status" value="1"/>
</dbReference>
<feature type="domain" description="ATP-dependent DNA ligase family profile" evidence="6">
    <location>
        <begin position="365"/>
        <end position="483"/>
    </location>
</feature>
<dbReference type="InterPro" id="IPR012340">
    <property type="entry name" value="NA-bd_OB-fold"/>
</dbReference>
<reference evidence="7 8" key="1">
    <citation type="submission" date="2013-03" db="EMBL/GenBank/DDBJ databases">
        <title>The Genome Sequence of Phialophora europaea CBS 101466.</title>
        <authorList>
            <consortium name="The Broad Institute Genomics Platform"/>
            <person name="Cuomo C."/>
            <person name="de Hoog S."/>
            <person name="Gorbushina A."/>
            <person name="Walker B."/>
            <person name="Young S.K."/>
            <person name="Zeng Q."/>
            <person name="Gargeya S."/>
            <person name="Fitzgerald M."/>
            <person name="Haas B."/>
            <person name="Abouelleil A."/>
            <person name="Allen A.W."/>
            <person name="Alvarado L."/>
            <person name="Arachchi H.M."/>
            <person name="Berlin A.M."/>
            <person name="Chapman S.B."/>
            <person name="Gainer-Dewar J."/>
            <person name="Goldberg J."/>
            <person name="Griggs A."/>
            <person name="Gujja S."/>
            <person name="Hansen M."/>
            <person name="Howarth C."/>
            <person name="Imamovic A."/>
            <person name="Ireland A."/>
            <person name="Larimer J."/>
            <person name="McCowan C."/>
            <person name="Murphy C."/>
            <person name="Pearson M."/>
            <person name="Poon T.W."/>
            <person name="Priest M."/>
            <person name="Roberts A."/>
            <person name="Saif S."/>
            <person name="Shea T."/>
            <person name="Sisk P."/>
            <person name="Sykes S."/>
            <person name="Wortman J."/>
            <person name="Nusbaum C."/>
            <person name="Birren B."/>
        </authorList>
    </citation>
    <scope>NUCLEOTIDE SEQUENCE [LARGE SCALE GENOMIC DNA]</scope>
    <source>
        <strain evidence="7 8">CBS 101466</strain>
    </source>
</reference>
<dbReference type="STRING" id="1220924.W2S7M8"/>
<dbReference type="PROSITE" id="PS50160">
    <property type="entry name" value="DNA_LIGASE_A3"/>
    <property type="match status" value="1"/>
</dbReference>
<accession>W2S7M8</accession>
<dbReference type="GO" id="GO:0006303">
    <property type="term" value="P:double-strand break repair via nonhomologous end joining"/>
    <property type="evidence" value="ECO:0007669"/>
    <property type="project" value="TreeGrafter"/>
</dbReference>